<feature type="domain" description="Type I restriction modification DNA specificity" evidence="4">
    <location>
        <begin position="13"/>
        <end position="166"/>
    </location>
</feature>
<evidence type="ECO:0000313" key="6">
    <source>
        <dbReference type="Proteomes" id="UP001209476"/>
    </source>
</evidence>
<dbReference type="CDD" id="cd17292">
    <property type="entry name" value="RMtype1_S_LlaA17I_TRD2-CR2_like"/>
    <property type="match status" value="1"/>
</dbReference>
<keyword evidence="5" id="KW-0378">Hydrolase</keyword>
<comment type="caution">
    <text evidence="5">The sequence shown here is derived from an EMBL/GenBank/DDBJ whole genome shotgun (WGS) entry which is preliminary data.</text>
</comment>
<gene>
    <name evidence="5" type="ORF">ONS98_12910</name>
</gene>
<accession>A0AAW5V1D5</accession>
<evidence type="ECO:0000259" key="4">
    <source>
        <dbReference type="Pfam" id="PF01420"/>
    </source>
</evidence>
<dbReference type="RefSeq" id="WP_264912023.1">
    <property type="nucleotide sequence ID" value="NZ_JAPDUL010000003.1"/>
</dbReference>
<keyword evidence="2" id="KW-0680">Restriction system</keyword>
<dbReference type="GO" id="GO:0003677">
    <property type="term" value="F:DNA binding"/>
    <property type="evidence" value="ECO:0007669"/>
    <property type="project" value="UniProtKB-KW"/>
</dbReference>
<evidence type="ECO:0000256" key="3">
    <source>
        <dbReference type="ARBA" id="ARBA00023125"/>
    </source>
</evidence>
<dbReference type="EMBL" id="JAPDUM010000002">
    <property type="protein sequence ID" value="MCW4166091.1"/>
    <property type="molecule type" value="Genomic_DNA"/>
</dbReference>
<organism evidence="5 6">
    <name type="scientific">Segatella copri</name>
    <dbReference type="NCBI Taxonomy" id="165179"/>
    <lineage>
        <taxon>Bacteria</taxon>
        <taxon>Pseudomonadati</taxon>
        <taxon>Bacteroidota</taxon>
        <taxon>Bacteroidia</taxon>
        <taxon>Bacteroidales</taxon>
        <taxon>Prevotellaceae</taxon>
        <taxon>Segatella</taxon>
    </lineage>
</organism>
<reference evidence="5" key="1">
    <citation type="submission" date="2022-11" db="EMBL/GenBank/DDBJ databases">
        <title>Genomic repertoires linked with pathogenic potency of arthritogenic Prevotella copri isolated from the gut of rheumatoid arthritis patients.</title>
        <authorList>
            <person name="Nii T."/>
            <person name="Maeda Y."/>
            <person name="Motooka D."/>
            <person name="Naito M."/>
            <person name="Matsumoto Y."/>
            <person name="Ogawa T."/>
            <person name="Oguro-Igashira E."/>
            <person name="Kishikawa T."/>
            <person name="Yamashita M."/>
            <person name="Koizumi S."/>
            <person name="Kurakawa T."/>
            <person name="Okumura R."/>
            <person name="Kayama H."/>
            <person name="Murakami M."/>
            <person name="Sakaguchi T."/>
            <person name="Das B."/>
            <person name="Nakamura S."/>
            <person name="Okada Y."/>
            <person name="Kumanogoh A."/>
            <person name="Takeda K."/>
        </authorList>
    </citation>
    <scope>NUCLEOTIDE SEQUENCE</scope>
    <source>
        <strain evidence="5">RA-N001-16</strain>
    </source>
</reference>
<dbReference type="GO" id="GO:0004519">
    <property type="term" value="F:endonuclease activity"/>
    <property type="evidence" value="ECO:0007669"/>
    <property type="project" value="UniProtKB-KW"/>
</dbReference>
<dbReference type="PANTHER" id="PTHR43140:SF1">
    <property type="entry name" value="TYPE I RESTRICTION ENZYME ECOKI SPECIFICITY SUBUNIT"/>
    <property type="match status" value="1"/>
</dbReference>
<dbReference type="InterPro" id="IPR044946">
    <property type="entry name" value="Restrct_endonuc_typeI_TRD_sf"/>
</dbReference>
<dbReference type="SUPFAM" id="SSF116734">
    <property type="entry name" value="DNA methylase specificity domain"/>
    <property type="match status" value="2"/>
</dbReference>
<comment type="similarity">
    <text evidence="1">Belongs to the type-I restriction system S methylase family.</text>
</comment>
<evidence type="ECO:0000256" key="1">
    <source>
        <dbReference type="ARBA" id="ARBA00010923"/>
    </source>
</evidence>
<proteinExistence type="inferred from homology"/>
<dbReference type="EC" id="3.1.21.-" evidence="5"/>
<dbReference type="Pfam" id="PF01420">
    <property type="entry name" value="Methylase_S"/>
    <property type="match status" value="2"/>
</dbReference>
<dbReference type="PANTHER" id="PTHR43140">
    <property type="entry name" value="TYPE-1 RESTRICTION ENZYME ECOKI SPECIFICITY PROTEIN"/>
    <property type="match status" value="1"/>
</dbReference>
<dbReference type="CDD" id="cd17291">
    <property type="entry name" value="RMtype1_S_MgeORF438P-TRD-CR_like"/>
    <property type="match status" value="1"/>
</dbReference>
<evidence type="ECO:0000313" key="5">
    <source>
        <dbReference type="EMBL" id="MCW4166091.1"/>
    </source>
</evidence>
<dbReference type="GO" id="GO:0009307">
    <property type="term" value="P:DNA restriction-modification system"/>
    <property type="evidence" value="ECO:0007669"/>
    <property type="project" value="UniProtKB-KW"/>
</dbReference>
<feature type="domain" description="Type I restriction modification DNA specificity" evidence="4">
    <location>
        <begin position="190"/>
        <end position="358"/>
    </location>
</feature>
<keyword evidence="5" id="KW-0540">Nuclease</keyword>
<keyword evidence="5" id="KW-0255">Endonuclease</keyword>
<evidence type="ECO:0000256" key="2">
    <source>
        <dbReference type="ARBA" id="ARBA00022747"/>
    </source>
</evidence>
<dbReference type="Gene3D" id="3.90.220.20">
    <property type="entry name" value="DNA methylase specificity domains"/>
    <property type="match status" value="2"/>
</dbReference>
<protein>
    <submittedName>
        <fullName evidence="5">Restriction endonuclease subunit S</fullName>
        <ecNumber evidence="5">3.1.21.-</ecNumber>
    </submittedName>
</protein>
<keyword evidence="3" id="KW-0238">DNA-binding</keyword>
<dbReference type="AlphaFoldDB" id="A0AAW5V1D5"/>
<dbReference type="GO" id="GO:0016787">
    <property type="term" value="F:hydrolase activity"/>
    <property type="evidence" value="ECO:0007669"/>
    <property type="project" value="UniProtKB-KW"/>
</dbReference>
<dbReference type="Proteomes" id="UP001209476">
    <property type="component" value="Unassembled WGS sequence"/>
</dbReference>
<dbReference type="InterPro" id="IPR000055">
    <property type="entry name" value="Restrct_endonuc_typeI_TRD"/>
</dbReference>
<dbReference type="InterPro" id="IPR051212">
    <property type="entry name" value="Type-I_RE_S_subunit"/>
</dbReference>
<name>A0AAW5V1D5_9BACT</name>
<sequence length="381" mass="43151">MKNLETLIQELCPNGVEFVKLGDCCTFKRGMTITAKNAIPGDVPVLAGGQKPAYYHNVANRTGETIVVAGSGAYAGFVSYWTVPVFLSDSFSVEPDDRLVVKFVYYFLKNIQQKIFATKKGSGVPHVHGSSIEKFEIPLPPIEVQTEIVRILDKFTSLEAELEAELDCRKRQYEYYRDKLLSFDNVGGQEVTISKIGDIGRICMCKRIMKNQTNSESGIPFYKIGTFGKVADAYISNDVYEEYKKLYSYPKKGDILMSASGTIGRTVVFNGKPSYFQDSNIVWVDNDETKVFNSYLNYYYQIIEWKTQGGTIKRLYNNLLAGATIKYPSLEEQHRIVSILDRFESLTTSLQSGLPAEIVARRQQYEHYRDKLLTFKRKGAA</sequence>